<evidence type="ECO:0000256" key="2">
    <source>
        <dbReference type="ARBA" id="ARBA00022723"/>
    </source>
</evidence>
<evidence type="ECO:0000259" key="5">
    <source>
        <dbReference type="PROSITE" id="PS51296"/>
    </source>
</evidence>
<keyword evidence="3" id="KW-0408">Iron</keyword>
<evidence type="ECO:0000256" key="3">
    <source>
        <dbReference type="ARBA" id="ARBA00023004"/>
    </source>
</evidence>
<protein>
    <submittedName>
        <fullName evidence="6">Rieske 2Fe-2S domain-containing protein</fullName>
    </submittedName>
</protein>
<feature type="domain" description="Rieske" evidence="5">
    <location>
        <begin position="14"/>
        <end position="107"/>
    </location>
</feature>
<reference evidence="6 7" key="1">
    <citation type="submission" date="2021-03" db="EMBL/GenBank/DDBJ databases">
        <authorList>
            <person name="Kanchanasin P."/>
            <person name="Saeng-In P."/>
            <person name="Phongsopitanun W."/>
            <person name="Yuki M."/>
            <person name="Kudo T."/>
            <person name="Ohkuma M."/>
            <person name="Tanasupawat S."/>
        </authorList>
    </citation>
    <scope>NUCLEOTIDE SEQUENCE [LARGE SCALE GENOMIC DNA]</scope>
    <source>
        <strain evidence="6 7">L46</strain>
    </source>
</reference>
<proteinExistence type="predicted"/>
<dbReference type="Gene3D" id="2.102.10.10">
    <property type="entry name" value="Rieske [2Fe-2S] iron-sulphur domain"/>
    <property type="match status" value="1"/>
</dbReference>
<dbReference type="EMBL" id="JAGEOK010000008">
    <property type="protein sequence ID" value="MBO2438783.1"/>
    <property type="molecule type" value="Genomic_DNA"/>
</dbReference>
<keyword evidence="2" id="KW-0479">Metal-binding</keyword>
<organism evidence="6 7">
    <name type="scientific">Actinomadura nitritigenes</name>
    <dbReference type="NCBI Taxonomy" id="134602"/>
    <lineage>
        <taxon>Bacteria</taxon>
        <taxon>Bacillati</taxon>
        <taxon>Actinomycetota</taxon>
        <taxon>Actinomycetes</taxon>
        <taxon>Streptosporangiales</taxon>
        <taxon>Thermomonosporaceae</taxon>
        <taxon>Actinomadura</taxon>
    </lineage>
</organism>
<accession>A0ABS3QXR0</accession>
<evidence type="ECO:0000313" key="6">
    <source>
        <dbReference type="EMBL" id="MBO2438783.1"/>
    </source>
</evidence>
<keyword evidence="7" id="KW-1185">Reference proteome</keyword>
<evidence type="ECO:0000256" key="1">
    <source>
        <dbReference type="ARBA" id="ARBA00022714"/>
    </source>
</evidence>
<keyword evidence="1" id="KW-0001">2Fe-2S</keyword>
<keyword evidence="4" id="KW-0411">Iron-sulfur</keyword>
<sequence>MEEQRVDERPEEWVEAASLAQLRKRKRLGVTVAGRRVALFLVGDDVYALDDVCVHKQRSLSKGTVLNGRVICPGHQWLIDPATGRVEDRDECQPSHAVRIAGDAVYVDPRPRVPAEEPLKEGAQ</sequence>
<dbReference type="InterPro" id="IPR036922">
    <property type="entry name" value="Rieske_2Fe-2S_sf"/>
</dbReference>
<comment type="caution">
    <text evidence="6">The sequence shown here is derived from an EMBL/GenBank/DDBJ whole genome shotgun (WGS) entry which is preliminary data.</text>
</comment>
<dbReference type="RefSeq" id="WP_208267076.1">
    <property type="nucleotide sequence ID" value="NZ_BAAAGM010000036.1"/>
</dbReference>
<gene>
    <name evidence="6" type="ORF">J4557_14785</name>
</gene>
<dbReference type="InterPro" id="IPR017941">
    <property type="entry name" value="Rieske_2Fe-2S"/>
</dbReference>
<name>A0ABS3QXR0_9ACTN</name>
<dbReference type="SUPFAM" id="SSF50022">
    <property type="entry name" value="ISP domain"/>
    <property type="match status" value="1"/>
</dbReference>
<dbReference type="Proteomes" id="UP000666915">
    <property type="component" value="Unassembled WGS sequence"/>
</dbReference>
<dbReference type="PANTHER" id="PTHR21496">
    <property type="entry name" value="FERREDOXIN-RELATED"/>
    <property type="match status" value="1"/>
</dbReference>
<evidence type="ECO:0000313" key="7">
    <source>
        <dbReference type="Proteomes" id="UP000666915"/>
    </source>
</evidence>
<dbReference type="PROSITE" id="PS51296">
    <property type="entry name" value="RIESKE"/>
    <property type="match status" value="1"/>
</dbReference>
<evidence type="ECO:0000256" key="4">
    <source>
        <dbReference type="ARBA" id="ARBA00023014"/>
    </source>
</evidence>
<dbReference type="PANTHER" id="PTHR21496:SF23">
    <property type="entry name" value="3-PHENYLPROPIONATE_CINNAMIC ACID DIOXYGENASE FERREDOXIN SUBUNIT"/>
    <property type="match status" value="1"/>
</dbReference>
<dbReference type="Pfam" id="PF00355">
    <property type="entry name" value="Rieske"/>
    <property type="match status" value="1"/>
</dbReference>